<evidence type="ECO:0000313" key="2">
    <source>
        <dbReference type="EMBL" id="VVB17918.1"/>
    </source>
</evidence>
<feature type="compositionally biased region" description="Basic and acidic residues" evidence="1">
    <location>
        <begin position="187"/>
        <end position="200"/>
    </location>
</feature>
<dbReference type="Proteomes" id="UP000489600">
    <property type="component" value="Unassembled WGS sequence"/>
</dbReference>
<feature type="region of interest" description="Disordered" evidence="1">
    <location>
        <begin position="38"/>
        <end position="302"/>
    </location>
</feature>
<protein>
    <submittedName>
        <fullName evidence="2">Uncharacterized protein</fullName>
    </submittedName>
</protein>
<dbReference type="AlphaFoldDB" id="A0A565CW41"/>
<reference evidence="2" key="1">
    <citation type="submission" date="2019-07" db="EMBL/GenBank/DDBJ databases">
        <authorList>
            <person name="Dittberner H."/>
        </authorList>
    </citation>
    <scope>NUCLEOTIDE SEQUENCE [LARGE SCALE GENOMIC DNA]</scope>
</reference>
<dbReference type="OrthoDB" id="1296610at2759"/>
<accession>A0A565CW41</accession>
<feature type="compositionally biased region" description="Basic and acidic residues" evidence="1">
    <location>
        <begin position="218"/>
        <end position="241"/>
    </location>
</feature>
<dbReference type="EMBL" id="CABITT030000008">
    <property type="protein sequence ID" value="VVB17918.1"/>
    <property type="molecule type" value="Genomic_DNA"/>
</dbReference>
<organism evidence="2 3">
    <name type="scientific">Arabis nemorensis</name>
    <dbReference type="NCBI Taxonomy" id="586526"/>
    <lineage>
        <taxon>Eukaryota</taxon>
        <taxon>Viridiplantae</taxon>
        <taxon>Streptophyta</taxon>
        <taxon>Embryophyta</taxon>
        <taxon>Tracheophyta</taxon>
        <taxon>Spermatophyta</taxon>
        <taxon>Magnoliopsida</taxon>
        <taxon>eudicotyledons</taxon>
        <taxon>Gunneridae</taxon>
        <taxon>Pentapetalae</taxon>
        <taxon>rosids</taxon>
        <taxon>malvids</taxon>
        <taxon>Brassicales</taxon>
        <taxon>Brassicaceae</taxon>
        <taxon>Arabideae</taxon>
        <taxon>Arabis</taxon>
    </lineage>
</organism>
<feature type="compositionally biased region" description="Basic residues" evidence="1">
    <location>
        <begin position="263"/>
        <end position="284"/>
    </location>
</feature>
<comment type="caution">
    <text evidence="2">The sequence shown here is derived from an EMBL/GenBank/DDBJ whole genome shotgun (WGS) entry which is preliminary data.</text>
</comment>
<name>A0A565CW41_9BRAS</name>
<feature type="compositionally biased region" description="Polar residues" evidence="1">
    <location>
        <begin position="39"/>
        <end position="54"/>
    </location>
</feature>
<evidence type="ECO:0000313" key="3">
    <source>
        <dbReference type="Proteomes" id="UP000489600"/>
    </source>
</evidence>
<evidence type="ECO:0000256" key="1">
    <source>
        <dbReference type="SAM" id="MobiDB-lite"/>
    </source>
</evidence>
<feature type="compositionally biased region" description="Acidic residues" evidence="1">
    <location>
        <begin position="132"/>
        <end position="143"/>
    </location>
</feature>
<feature type="compositionally biased region" description="Acidic residues" evidence="1">
    <location>
        <begin position="111"/>
        <end position="121"/>
    </location>
</feature>
<gene>
    <name evidence="2" type="ORF">ANE_LOCUS28362</name>
</gene>
<feature type="compositionally biased region" description="Low complexity" evidence="1">
    <location>
        <begin position="144"/>
        <end position="173"/>
    </location>
</feature>
<keyword evidence="3" id="KW-1185">Reference proteome</keyword>
<sequence>MPFERYELVVPKLSEKALMQHRQKFPQASMSGLRKNYLPISQTPRTSPSLTSAIVRSRDDPSLIPDDQFVRAKSRPPLPRLHERSVGFKKASQSKRTSQKMMSMKPTLLDQESETWDDEESGNTRSTKNSEDDIEQESEETSGEIESSSASGSSWETQGESVTESVSSSPPESNDVDDDSGFSDSPPYKKGDNKTSDFAKQRKKAMGRFTRFKNKLGQHLERTFQQKGKEKSDERRRKSDSKGLTTHKQQGGHFHGLVEAMMRHRRHSKKQKHKKLQSHGRKTHWWQTLKRQGGVKFPNRGRVKLGKRQYLCKKDQELDENNKTT</sequence>
<feature type="compositionally biased region" description="Basic residues" evidence="1">
    <location>
        <begin position="201"/>
        <end position="216"/>
    </location>
</feature>
<proteinExistence type="predicted"/>